<dbReference type="Pfam" id="PF01547">
    <property type="entry name" value="SBP_bac_1"/>
    <property type="match status" value="1"/>
</dbReference>
<proteinExistence type="predicted"/>
<dbReference type="Gene3D" id="3.40.190.10">
    <property type="entry name" value="Periplasmic binding protein-like II"/>
    <property type="match status" value="1"/>
</dbReference>
<dbReference type="Proteomes" id="UP000078454">
    <property type="component" value="Unassembled WGS sequence"/>
</dbReference>
<dbReference type="PANTHER" id="PTHR43649">
    <property type="entry name" value="ARABINOSE-BINDING PROTEIN-RELATED"/>
    <property type="match status" value="1"/>
</dbReference>
<dbReference type="InterPro" id="IPR006059">
    <property type="entry name" value="SBP"/>
</dbReference>
<dbReference type="RefSeq" id="WP_068668934.1">
    <property type="nucleotide sequence ID" value="NZ_LYPB01000087.1"/>
</dbReference>
<keyword evidence="1" id="KW-1003">Cell membrane</keyword>
<evidence type="ECO:0008006" key="10">
    <source>
        <dbReference type="Google" id="ProtNLM"/>
    </source>
</evidence>
<keyword evidence="9" id="KW-1185">Reference proteome</keyword>
<evidence type="ECO:0000256" key="6">
    <source>
        <dbReference type="SAM" id="MobiDB-lite"/>
    </source>
</evidence>
<dbReference type="EMBL" id="LYPB01000087">
    <property type="protein sequence ID" value="OAS14832.1"/>
    <property type="molecule type" value="Genomic_DNA"/>
</dbReference>
<evidence type="ECO:0000256" key="2">
    <source>
        <dbReference type="ARBA" id="ARBA00022729"/>
    </source>
</evidence>
<feature type="signal peptide" evidence="7">
    <location>
        <begin position="1"/>
        <end position="21"/>
    </location>
</feature>
<evidence type="ECO:0000256" key="7">
    <source>
        <dbReference type="SAM" id="SignalP"/>
    </source>
</evidence>
<dbReference type="STRING" id="1850517.A8708_04855"/>
<dbReference type="SUPFAM" id="SSF53850">
    <property type="entry name" value="Periplasmic binding protein-like II"/>
    <property type="match status" value="1"/>
</dbReference>
<name>A0A198A153_9BACL</name>
<sequence>MKKRLSLIPSIALAMSLVACSNGNSSEMSPATTPSAEVTASNTSNDQTQATNPPGTPAGVKRTITFSSYYDEDYLHEAEKKYEAMHPNIDIQMAYAHPKGNDANWETDEEKYMKSINTQMLAGKGPDMLVIDELPMAQYVNKNMLVNLSDIMAKDSTFKKEDYFNNILDNSKVNGSLFGMPLSFYLFGMFGDQAAIEKSAVTFDDKSWTWNQFLQAAKSMKKQGGHPYVLGYYTGGLLNEMFHESYTKFVDEGKKKASFDSEPFVSLMKQVKQMADENIISPTGSYDAFFTIDNISSINSFILSSAAYSKTKLYSLPKGEGVQPGGYFLPRQKIGINAKSQVKNEAWDYLKFLSSDAVLMGGFPLNKKAYLQATQRILQAGTVKAPQEGQLRGKEFKVTEADIKKVDTFISDAIHPLVSRKSKLDEIIAKESEAYFKGQKSGEDVSKLIQNKATLLLNE</sequence>
<evidence type="ECO:0000256" key="1">
    <source>
        <dbReference type="ARBA" id="ARBA00022475"/>
    </source>
</evidence>
<evidence type="ECO:0000313" key="9">
    <source>
        <dbReference type="Proteomes" id="UP000078454"/>
    </source>
</evidence>
<feature type="chain" id="PRO_5038771720" description="ABC transporter substrate-binding protein" evidence="7">
    <location>
        <begin position="22"/>
        <end position="459"/>
    </location>
</feature>
<evidence type="ECO:0000256" key="4">
    <source>
        <dbReference type="ARBA" id="ARBA00023139"/>
    </source>
</evidence>
<evidence type="ECO:0000256" key="3">
    <source>
        <dbReference type="ARBA" id="ARBA00023136"/>
    </source>
</evidence>
<reference evidence="8 9" key="1">
    <citation type="submission" date="2016-05" db="EMBL/GenBank/DDBJ databases">
        <title>Paenibacillus sp. 1ZS3-15 nov., isolated from the rhizosphere soil.</title>
        <authorList>
            <person name="Zhang X.X."/>
            <person name="Zhang J."/>
        </authorList>
    </citation>
    <scope>NUCLEOTIDE SEQUENCE [LARGE SCALE GENOMIC DNA]</scope>
    <source>
        <strain evidence="8 9">1ZS3-15</strain>
    </source>
</reference>
<gene>
    <name evidence="8" type="ORF">A8708_04855</name>
</gene>
<keyword evidence="2 7" id="KW-0732">Signal</keyword>
<keyword evidence="3" id="KW-0472">Membrane</keyword>
<keyword evidence="5" id="KW-0449">Lipoprotein</keyword>
<dbReference type="AlphaFoldDB" id="A0A198A153"/>
<comment type="caution">
    <text evidence="8">The sequence shown here is derived from an EMBL/GenBank/DDBJ whole genome shotgun (WGS) entry which is preliminary data.</text>
</comment>
<dbReference type="InterPro" id="IPR050490">
    <property type="entry name" value="Bact_solute-bd_prot1"/>
</dbReference>
<evidence type="ECO:0000256" key="5">
    <source>
        <dbReference type="ARBA" id="ARBA00023288"/>
    </source>
</evidence>
<dbReference type="PROSITE" id="PS51257">
    <property type="entry name" value="PROKAR_LIPOPROTEIN"/>
    <property type="match status" value="1"/>
</dbReference>
<feature type="compositionally biased region" description="Polar residues" evidence="6">
    <location>
        <begin position="23"/>
        <end position="53"/>
    </location>
</feature>
<keyword evidence="4" id="KW-0564">Palmitate</keyword>
<feature type="region of interest" description="Disordered" evidence="6">
    <location>
        <begin position="23"/>
        <end position="59"/>
    </location>
</feature>
<protein>
    <recommendedName>
        <fullName evidence="10">ABC transporter substrate-binding protein</fullName>
    </recommendedName>
</protein>
<evidence type="ECO:0000313" key="8">
    <source>
        <dbReference type="EMBL" id="OAS14832.1"/>
    </source>
</evidence>
<accession>A0A198A153</accession>
<organism evidence="8 9">
    <name type="scientific">Paenibacillus oryzisoli</name>
    <dbReference type="NCBI Taxonomy" id="1850517"/>
    <lineage>
        <taxon>Bacteria</taxon>
        <taxon>Bacillati</taxon>
        <taxon>Bacillota</taxon>
        <taxon>Bacilli</taxon>
        <taxon>Bacillales</taxon>
        <taxon>Paenibacillaceae</taxon>
        <taxon>Paenibacillus</taxon>
    </lineage>
</organism>
<dbReference type="PANTHER" id="PTHR43649:SF33">
    <property type="entry name" value="POLYGALACTURONAN_RHAMNOGALACTURONAN-BINDING PROTEIN YTCQ"/>
    <property type="match status" value="1"/>
</dbReference>